<reference evidence="1 2" key="1">
    <citation type="submission" date="2024-02" db="EMBL/GenBank/DDBJ databases">
        <authorList>
            <person name="Chen Y."/>
            <person name="Shah S."/>
            <person name="Dougan E. K."/>
            <person name="Thang M."/>
            <person name="Chan C."/>
        </authorList>
    </citation>
    <scope>NUCLEOTIDE SEQUENCE [LARGE SCALE GENOMIC DNA]</scope>
</reference>
<comment type="caution">
    <text evidence="1">The sequence shown here is derived from an EMBL/GenBank/DDBJ whole genome shotgun (WGS) entry which is preliminary data.</text>
</comment>
<protein>
    <submittedName>
        <fullName evidence="1">Uncharacterized protein</fullName>
    </submittedName>
</protein>
<name>A0ABP0K775_9DINO</name>
<dbReference type="Proteomes" id="UP001642484">
    <property type="component" value="Unassembled WGS sequence"/>
</dbReference>
<dbReference type="EMBL" id="CAXAMN010007680">
    <property type="protein sequence ID" value="CAK9022412.1"/>
    <property type="molecule type" value="Genomic_DNA"/>
</dbReference>
<proteinExistence type="predicted"/>
<accession>A0ABP0K775</accession>
<gene>
    <name evidence="1" type="ORF">CCMP2556_LOCUS14818</name>
</gene>
<keyword evidence="2" id="KW-1185">Reference proteome</keyword>
<evidence type="ECO:0000313" key="2">
    <source>
        <dbReference type="Proteomes" id="UP001642484"/>
    </source>
</evidence>
<evidence type="ECO:0000313" key="1">
    <source>
        <dbReference type="EMBL" id="CAK9022412.1"/>
    </source>
</evidence>
<organism evidence="1 2">
    <name type="scientific">Durusdinium trenchii</name>
    <dbReference type="NCBI Taxonomy" id="1381693"/>
    <lineage>
        <taxon>Eukaryota</taxon>
        <taxon>Sar</taxon>
        <taxon>Alveolata</taxon>
        <taxon>Dinophyceae</taxon>
        <taxon>Suessiales</taxon>
        <taxon>Symbiodiniaceae</taxon>
        <taxon>Durusdinium</taxon>
    </lineage>
</organism>
<sequence>MPHADSLNGGTVSDGSVFVTEDACSSRTTASGASEVSPGDAGDVAREQRLLQRWDAQGSHGANVSCGTLVAVGWGLLALEVTVAGEETPVEGVFEELEIKWVGVSLKEMMRVIDPALRTFCEENGQSEGPEQPPSAVSGESAILGDVHREVQSIKLHLESHPWPSRWTPEICQMEIQQLKKQQRIMETLLLTYREALSEMTQKLKEALERPSSPKLGVSLAAHARRHASERPSSKEGAKLLAENVLQFVEELHRRVLAR</sequence>